<feature type="non-terminal residue" evidence="1">
    <location>
        <position position="24"/>
    </location>
</feature>
<evidence type="ECO:0000313" key="1">
    <source>
        <dbReference type="EMBL" id="KKK55075.1"/>
    </source>
</evidence>
<reference evidence="1" key="1">
    <citation type="journal article" date="2015" name="Nature">
        <title>Complex archaea that bridge the gap between prokaryotes and eukaryotes.</title>
        <authorList>
            <person name="Spang A."/>
            <person name="Saw J.H."/>
            <person name="Jorgensen S.L."/>
            <person name="Zaremba-Niedzwiedzka K."/>
            <person name="Martijn J."/>
            <person name="Lind A.E."/>
            <person name="van Eijk R."/>
            <person name="Schleper C."/>
            <person name="Guy L."/>
            <person name="Ettema T.J."/>
        </authorList>
    </citation>
    <scope>NUCLEOTIDE SEQUENCE</scope>
</reference>
<sequence>MRLTVEQILEGRRTGRRQSVGYMD</sequence>
<dbReference type="AlphaFoldDB" id="A0A0F8X2K8"/>
<accession>A0A0F8X2K8</accession>
<name>A0A0F8X2K8_9ZZZZ</name>
<dbReference type="EMBL" id="LAZR01065669">
    <property type="protein sequence ID" value="KKK55075.1"/>
    <property type="molecule type" value="Genomic_DNA"/>
</dbReference>
<organism evidence="1">
    <name type="scientific">marine sediment metagenome</name>
    <dbReference type="NCBI Taxonomy" id="412755"/>
    <lineage>
        <taxon>unclassified sequences</taxon>
        <taxon>metagenomes</taxon>
        <taxon>ecological metagenomes</taxon>
    </lineage>
</organism>
<proteinExistence type="predicted"/>
<comment type="caution">
    <text evidence="1">The sequence shown here is derived from an EMBL/GenBank/DDBJ whole genome shotgun (WGS) entry which is preliminary data.</text>
</comment>
<gene>
    <name evidence="1" type="ORF">LCGC14_3078220</name>
</gene>
<protein>
    <submittedName>
        <fullName evidence="1">Uncharacterized protein</fullName>
    </submittedName>
</protein>